<dbReference type="InterPro" id="IPR003660">
    <property type="entry name" value="HAMP_dom"/>
</dbReference>
<evidence type="ECO:0000256" key="3">
    <source>
        <dbReference type="ARBA" id="ARBA00023224"/>
    </source>
</evidence>
<proteinExistence type="inferred from homology"/>
<dbReference type="PROSITE" id="PS50885">
    <property type="entry name" value="HAMP"/>
    <property type="match status" value="1"/>
</dbReference>
<dbReference type="SMART" id="SM00283">
    <property type="entry name" value="MA"/>
    <property type="match status" value="1"/>
</dbReference>
<sequence length="525" mass="55135">MSWLHRITTRMVAAFAVPLLVLCVVGALAYRNTSTLEQNSGQVVHTYQVLEGLEKITGALKDAETGQRGYLITGEQSYLAPYTAATKAMTGLIDDVAGLTADNAEQQKRIAQLRPLVQAKLDELAETIELRRTEGFGAARTVVLTNKGKAVMDQIRTVLTGMEEAESSLLAVRAASTERTADTSRIAVIAGVLLAALLVMLLAWLLGRSILRPLNALTGRMSEIADGDGDLTHRVDESRRDEFGVLGATFNRFVVKLSGIVAQIGDQANSLAAASEELSAGTRQISGSAEQTSREVGGVAHSTEAMSTALTTVAAGAEEMGASIREIANSTSDASQAGVEAVRVAEEASRTVTALGQSSAEITNVVKFITAIAEQTNLLALNATIEAARAGESGKGFAVVASEVKELATETARATEDISRRVADIQLSATATSEAIGRVSEIVARVNDYQTTIASAVEEQTATTSEMSRNVTEASSSSREVSTSLSTVSTAVSETSTAIVASETAVADLARMSSTLHTLVGQFKY</sequence>
<evidence type="ECO:0000256" key="6">
    <source>
        <dbReference type="SAM" id="MobiDB-lite"/>
    </source>
</evidence>
<dbReference type="PANTHER" id="PTHR32089:SF112">
    <property type="entry name" value="LYSOZYME-LIKE PROTEIN-RELATED"/>
    <property type="match status" value="1"/>
</dbReference>
<keyword evidence="3 5" id="KW-0807">Transducer</keyword>
<evidence type="ECO:0000256" key="2">
    <source>
        <dbReference type="ARBA" id="ARBA00022989"/>
    </source>
</evidence>
<gene>
    <name evidence="10" type="ORF">M1L60_25445</name>
</gene>
<feature type="transmembrane region" description="Helical" evidence="7">
    <location>
        <begin position="186"/>
        <end position="206"/>
    </location>
</feature>
<dbReference type="Proteomes" id="UP001523369">
    <property type="component" value="Unassembled WGS sequence"/>
</dbReference>
<feature type="compositionally biased region" description="Polar residues" evidence="6">
    <location>
        <begin position="461"/>
        <end position="470"/>
    </location>
</feature>
<dbReference type="PRINTS" id="PR00260">
    <property type="entry name" value="CHEMTRNSDUCR"/>
</dbReference>
<dbReference type="Pfam" id="PF05227">
    <property type="entry name" value="CHASE3"/>
    <property type="match status" value="1"/>
</dbReference>
<name>A0ABT1DSX5_9ACTN</name>
<keyword evidence="11" id="KW-1185">Reference proteome</keyword>
<dbReference type="SMART" id="SM00304">
    <property type="entry name" value="HAMP"/>
    <property type="match status" value="1"/>
</dbReference>
<dbReference type="Pfam" id="PF00672">
    <property type="entry name" value="HAMP"/>
    <property type="match status" value="1"/>
</dbReference>
<protein>
    <submittedName>
        <fullName evidence="10">Methyl-accepting chemotaxis protein</fullName>
    </submittedName>
</protein>
<dbReference type="PANTHER" id="PTHR32089">
    <property type="entry name" value="METHYL-ACCEPTING CHEMOTAXIS PROTEIN MCPB"/>
    <property type="match status" value="1"/>
</dbReference>
<dbReference type="SUPFAM" id="SSF58104">
    <property type="entry name" value="Methyl-accepting chemotaxis protein (MCP) signaling domain"/>
    <property type="match status" value="1"/>
</dbReference>
<evidence type="ECO:0000313" key="11">
    <source>
        <dbReference type="Proteomes" id="UP001523369"/>
    </source>
</evidence>
<evidence type="ECO:0000259" key="9">
    <source>
        <dbReference type="PROSITE" id="PS50885"/>
    </source>
</evidence>
<evidence type="ECO:0000256" key="5">
    <source>
        <dbReference type="PROSITE-ProRule" id="PRU00284"/>
    </source>
</evidence>
<dbReference type="Pfam" id="PF00015">
    <property type="entry name" value="MCPsignal"/>
    <property type="match status" value="1"/>
</dbReference>
<dbReference type="RefSeq" id="WP_253240027.1">
    <property type="nucleotide sequence ID" value="NZ_JAMYJR010000028.1"/>
</dbReference>
<evidence type="ECO:0000256" key="1">
    <source>
        <dbReference type="ARBA" id="ARBA00022692"/>
    </source>
</evidence>
<feature type="domain" description="Methyl-accepting transducer" evidence="8">
    <location>
        <begin position="267"/>
        <end position="496"/>
    </location>
</feature>
<comment type="caution">
    <text evidence="10">The sequence shown here is derived from an EMBL/GenBank/DDBJ whole genome shotgun (WGS) entry which is preliminary data.</text>
</comment>
<dbReference type="EMBL" id="JAMYJR010000028">
    <property type="protein sequence ID" value="MCO8273948.1"/>
    <property type="molecule type" value="Genomic_DNA"/>
</dbReference>
<dbReference type="CDD" id="cd06225">
    <property type="entry name" value="HAMP"/>
    <property type="match status" value="1"/>
</dbReference>
<keyword evidence="2 7" id="KW-1133">Transmembrane helix</keyword>
<comment type="similarity">
    <text evidence="4">Belongs to the methyl-accepting chemotaxis (MCP) protein family.</text>
</comment>
<feature type="compositionally biased region" description="Low complexity" evidence="6">
    <location>
        <begin position="471"/>
        <end position="482"/>
    </location>
</feature>
<feature type="domain" description="HAMP" evidence="9">
    <location>
        <begin position="208"/>
        <end position="262"/>
    </location>
</feature>
<evidence type="ECO:0000256" key="7">
    <source>
        <dbReference type="SAM" id="Phobius"/>
    </source>
</evidence>
<accession>A0ABT1DSX5</accession>
<dbReference type="InterPro" id="IPR004089">
    <property type="entry name" value="MCPsignal_dom"/>
</dbReference>
<keyword evidence="7" id="KW-0472">Membrane</keyword>
<feature type="region of interest" description="Disordered" evidence="6">
    <location>
        <begin position="461"/>
        <end position="482"/>
    </location>
</feature>
<evidence type="ECO:0000259" key="8">
    <source>
        <dbReference type="PROSITE" id="PS50111"/>
    </source>
</evidence>
<dbReference type="InterPro" id="IPR007891">
    <property type="entry name" value="CHASE3"/>
</dbReference>
<dbReference type="Gene3D" id="1.10.287.950">
    <property type="entry name" value="Methyl-accepting chemotaxis protein"/>
    <property type="match status" value="1"/>
</dbReference>
<reference evidence="10 11" key="1">
    <citation type="submission" date="2022-06" db="EMBL/GenBank/DDBJ databases">
        <title>New Species of the Genus Actinoplanes, ActinopZanes ferrugineus.</title>
        <authorList>
            <person name="Ding P."/>
        </authorList>
    </citation>
    <scope>NUCLEOTIDE SEQUENCE [LARGE SCALE GENOMIC DNA]</scope>
    <source>
        <strain evidence="10 11">TRM88003</strain>
    </source>
</reference>
<evidence type="ECO:0000313" key="10">
    <source>
        <dbReference type="EMBL" id="MCO8273948.1"/>
    </source>
</evidence>
<dbReference type="CDD" id="cd19410">
    <property type="entry name" value="HK9-like_sensor"/>
    <property type="match status" value="1"/>
</dbReference>
<dbReference type="InterPro" id="IPR004090">
    <property type="entry name" value="Chemotax_Me-accpt_rcpt"/>
</dbReference>
<organism evidence="10 11">
    <name type="scientific">Paractinoplanes aksuensis</name>
    <dbReference type="NCBI Taxonomy" id="2939490"/>
    <lineage>
        <taxon>Bacteria</taxon>
        <taxon>Bacillati</taxon>
        <taxon>Actinomycetota</taxon>
        <taxon>Actinomycetes</taxon>
        <taxon>Micromonosporales</taxon>
        <taxon>Micromonosporaceae</taxon>
        <taxon>Paractinoplanes</taxon>
    </lineage>
</organism>
<dbReference type="PROSITE" id="PS50111">
    <property type="entry name" value="CHEMOTAXIS_TRANSDUC_2"/>
    <property type="match status" value="1"/>
</dbReference>
<keyword evidence="1 7" id="KW-0812">Transmembrane</keyword>
<evidence type="ECO:0000256" key="4">
    <source>
        <dbReference type="ARBA" id="ARBA00029447"/>
    </source>
</evidence>